<comment type="caution">
    <text evidence="4">The sequence shown here is derived from an EMBL/GenBank/DDBJ whole genome shotgun (WGS) entry which is preliminary data.</text>
</comment>
<dbReference type="PANTHER" id="PTHR47447">
    <property type="entry name" value="OS03G0856100 PROTEIN"/>
    <property type="match status" value="1"/>
</dbReference>
<dbReference type="EMBL" id="CAMXCT030003668">
    <property type="protein sequence ID" value="CAL4792992.1"/>
    <property type="molecule type" value="Genomic_DNA"/>
</dbReference>
<dbReference type="PANTHER" id="PTHR47447:SF17">
    <property type="entry name" value="OS12G0638900 PROTEIN"/>
    <property type="match status" value="1"/>
</dbReference>
<dbReference type="Pfam" id="PF03747">
    <property type="entry name" value="ADP_ribosyl_GH"/>
    <property type="match status" value="1"/>
</dbReference>
<evidence type="ECO:0000313" key="4">
    <source>
        <dbReference type="EMBL" id="CAI4005680.1"/>
    </source>
</evidence>
<name>A0A9P1G993_9DINO</name>
<dbReference type="Proteomes" id="UP001152797">
    <property type="component" value="Unassembled WGS sequence"/>
</dbReference>
<protein>
    <submittedName>
        <fullName evidence="6">Pentatricopeptide repeat-containing protein GUN1, chloroplastic (Pentatricopeptide repeat-containing protein At2g31400) (Protein GENOMES UNCOUPLED 1)</fullName>
    </submittedName>
</protein>
<dbReference type="InterPro" id="IPR005502">
    <property type="entry name" value="Ribosyl_crysJ1"/>
</dbReference>
<evidence type="ECO:0000313" key="6">
    <source>
        <dbReference type="EMBL" id="CAL4792992.1"/>
    </source>
</evidence>
<organism evidence="4">
    <name type="scientific">Cladocopium goreaui</name>
    <dbReference type="NCBI Taxonomy" id="2562237"/>
    <lineage>
        <taxon>Eukaryota</taxon>
        <taxon>Sar</taxon>
        <taxon>Alveolata</taxon>
        <taxon>Dinophyceae</taxon>
        <taxon>Suessiales</taxon>
        <taxon>Symbiodiniaceae</taxon>
        <taxon>Cladocopium</taxon>
    </lineage>
</organism>
<dbReference type="Gene3D" id="1.25.40.10">
    <property type="entry name" value="Tetratricopeptide repeat domain"/>
    <property type="match status" value="1"/>
</dbReference>
<evidence type="ECO:0000256" key="3">
    <source>
        <dbReference type="SAM" id="Coils"/>
    </source>
</evidence>
<reference evidence="5" key="2">
    <citation type="submission" date="2024-04" db="EMBL/GenBank/DDBJ databases">
        <authorList>
            <person name="Chen Y."/>
            <person name="Shah S."/>
            <person name="Dougan E. K."/>
            <person name="Thang M."/>
            <person name="Chan C."/>
        </authorList>
    </citation>
    <scope>NUCLEOTIDE SEQUENCE [LARGE SCALE GENOMIC DNA]</scope>
</reference>
<feature type="coiled-coil region" evidence="3">
    <location>
        <begin position="181"/>
        <end position="208"/>
    </location>
</feature>
<keyword evidence="3" id="KW-0175">Coiled coil</keyword>
<dbReference type="Pfam" id="PF13812">
    <property type="entry name" value="PPR_3"/>
    <property type="match status" value="1"/>
</dbReference>
<gene>
    <name evidence="4" type="ORF">C1SCF055_LOCUS31385</name>
</gene>
<dbReference type="AlphaFoldDB" id="A0A9P1G993"/>
<accession>A0A9P1G993</accession>
<evidence type="ECO:0000313" key="7">
    <source>
        <dbReference type="Proteomes" id="UP001152797"/>
    </source>
</evidence>
<dbReference type="OrthoDB" id="411264at2759"/>
<sequence length="924" mass="102534">MPPTLTPLGSRIAGAVLGALLDPAVFRATQRAASSFDGFASEHSQYNLMGLEYLASRSSWEASSPMNLESYIPYWKIRTLAAGGGAADADRQVLAQLNASEMSYEVVGVYSKAVMLRHAAAYGVFDDEETLLQAVSAMMFMYRNDSLEALSSADFIARVAFRLVHSEKTTPRRLLEEVPKAQWLQRKLEEVKEKVKEAMDVKSQLFQQDSVDDYALRSMGRVWQKADSLRRLGSWASEVLPNSLYFILKYEHDLMAALEANAKVHGAGSRAVVIGLVLGAFHGHGAFVDVTGAKRVLRLLRKLPLLRGKHDGKPRLLPPKGCFDSLYTAFSCCGPHEPPGMTCWMTDLKENCCHGIVMALRNILLRRLEQMKEEKRCGKRPEDYLGLLFMMQSYPKEIATAVPGASDGSAADPGAEAARHWCSLAALQEDEREATLRLYDAMAEKMVMTGRLVNLGAGSWRDPLWELVEFRNVTRAVFVDPGGPPEGVPRSPRAVRFLNESAEPQNLKALLRKGQLLPRQPGFSLPVEVDFLKVDVDGCDCVLASKVLHLIRPKVIIMEINWSIPPPLRFVRHCHEDWWKSWETWGSIGFVLSTHGCSLMGASSTLEPFGFALWRLQGHVNAVFLRRDVQEALGQRRADETACFNEAWKNSELVRYVHFSLADDWRRGSGQDALKHAWGNISCYHSLLDISHIPFSLYGPPGLQCWSSLAVGRGAGARDARCIVAAQQQGLRGSHQLMHGCQAIHFSVVPFDSGNEAELWERAINFFQDLKEAGERPDGVTYIALLSACASCSRWEKALQLHQQTQSFDSLEERLRCTNIAITACGRGIAWPTAMQLFEIQRPSVVTHNALLSALAEGSQWQLSVQVFKSLLQKKITPTVRSAESSTQGKKGNADIQGFDGYVAPTFSRKIFAGSPAPNFPRLG</sequence>
<dbReference type="Gene3D" id="1.10.4080.10">
    <property type="entry name" value="ADP-ribosylation/Crystallin J1"/>
    <property type="match status" value="1"/>
</dbReference>
<dbReference type="EMBL" id="CAMXCT020003668">
    <property type="protein sequence ID" value="CAL1159055.1"/>
    <property type="molecule type" value="Genomic_DNA"/>
</dbReference>
<dbReference type="Pfam" id="PF01535">
    <property type="entry name" value="PPR"/>
    <property type="match status" value="1"/>
</dbReference>
<dbReference type="PROSITE" id="PS51375">
    <property type="entry name" value="PPR"/>
    <property type="match status" value="1"/>
</dbReference>
<evidence type="ECO:0000256" key="1">
    <source>
        <dbReference type="ARBA" id="ARBA00022737"/>
    </source>
</evidence>
<proteinExistence type="predicted"/>
<dbReference type="InterPro" id="IPR002885">
    <property type="entry name" value="PPR_rpt"/>
</dbReference>
<feature type="repeat" description="PPR" evidence="2">
    <location>
        <begin position="844"/>
        <end position="878"/>
    </location>
</feature>
<dbReference type="InterPro" id="IPR036705">
    <property type="entry name" value="Ribosyl_crysJ1_sf"/>
</dbReference>
<dbReference type="InterPro" id="IPR011990">
    <property type="entry name" value="TPR-like_helical_dom_sf"/>
</dbReference>
<reference evidence="4" key="1">
    <citation type="submission" date="2022-10" db="EMBL/GenBank/DDBJ databases">
        <authorList>
            <person name="Chen Y."/>
            <person name="Dougan E. K."/>
            <person name="Chan C."/>
            <person name="Rhodes N."/>
            <person name="Thang M."/>
        </authorList>
    </citation>
    <scope>NUCLEOTIDE SEQUENCE</scope>
</reference>
<keyword evidence="1" id="KW-0677">Repeat</keyword>
<dbReference type="SUPFAM" id="SSF101478">
    <property type="entry name" value="ADP-ribosylglycohydrolase"/>
    <property type="match status" value="1"/>
</dbReference>
<keyword evidence="7" id="KW-1185">Reference proteome</keyword>
<evidence type="ECO:0000313" key="5">
    <source>
        <dbReference type="EMBL" id="CAL1159055.1"/>
    </source>
</evidence>
<evidence type="ECO:0000256" key="2">
    <source>
        <dbReference type="PROSITE-ProRule" id="PRU00708"/>
    </source>
</evidence>
<dbReference type="EMBL" id="CAMXCT010003668">
    <property type="protein sequence ID" value="CAI4005680.1"/>
    <property type="molecule type" value="Genomic_DNA"/>
</dbReference>